<organism evidence="4 5">
    <name type="scientific">Actinomortierella ambigua</name>
    <dbReference type="NCBI Taxonomy" id="1343610"/>
    <lineage>
        <taxon>Eukaryota</taxon>
        <taxon>Fungi</taxon>
        <taxon>Fungi incertae sedis</taxon>
        <taxon>Mucoromycota</taxon>
        <taxon>Mortierellomycotina</taxon>
        <taxon>Mortierellomycetes</taxon>
        <taxon>Mortierellales</taxon>
        <taxon>Mortierellaceae</taxon>
        <taxon>Actinomortierella</taxon>
    </lineage>
</organism>
<name>A0A9P6QGZ0_9FUNG</name>
<dbReference type="OrthoDB" id="408373at2759"/>
<gene>
    <name evidence="4" type="ORF">DFQ27_000698</name>
</gene>
<evidence type="ECO:0000313" key="5">
    <source>
        <dbReference type="Proteomes" id="UP000807716"/>
    </source>
</evidence>
<evidence type="ECO:0000256" key="1">
    <source>
        <dbReference type="ARBA" id="ARBA00022801"/>
    </source>
</evidence>
<reference evidence="4" key="1">
    <citation type="journal article" date="2020" name="Fungal Divers.">
        <title>Resolving the Mortierellaceae phylogeny through synthesis of multi-gene phylogenetics and phylogenomics.</title>
        <authorList>
            <person name="Vandepol N."/>
            <person name="Liber J."/>
            <person name="Desiro A."/>
            <person name="Na H."/>
            <person name="Kennedy M."/>
            <person name="Barry K."/>
            <person name="Grigoriev I.V."/>
            <person name="Miller A.N."/>
            <person name="O'Donnell K."/>
            <person name="Stajich J.E."/>
            <person name="Bonito G."/>
        </authorList>
    </citation>
    <scope>NUCLEOTIDE SEQUENCE</scope>
    <source>
        <strain evidence="4">BC1065</strain>
    </source>
</reference>
<dbReference type="EMBL" id="JAAAJB010000119">
    <property type="protein sequence ID" value="KAG0265292.1"/>
    <property type="molecule type" value="Genomic_DNA"/>
</dbReference>
<feature type="domain" description="AB hydrolase-1" evidence="3">
    <location>
        <begin position="32"/>
        <end position="113"/>
    </location>
</feature>
<sequence length="295" mass="33472">MFSIDPSSFNHKYTTLGGFKYHYIEEGNSEGPTLLLIHGFPDFWFGWRYQIRHLAAQGYHVLAIDNLGGGETDVPKCVGLDVQPYRSKNLAKNIVELLDQLHVDKAIIVGHDCVGNPHRPPTAEYFGTEEYVKENPAFIYIPFLETPESDDFYYSNVAQMMSRMFGKNTSDDKIGTGDGTTDKDVQFYIDTFTKSTFHGLLNYYRSFRLNHEDELPFVGKPYVVPSLLMVIQNDVILNPAYVAGIPQTCFVDLEQVEIKQGTHFVLTENPEGVNAELDKYLAKLVARRIIKSPKV</sequence>
<dbReference type="InterPro" id="IPR000073">
    <property type="entry name" value="AB_hydrolase_1"/>
</dbReference>
<dbReference type="GO" id="GO:0016787">
    <property type="term" value="F:hydrolase activity"/>
    <property type="evidence" value="ECO:0007669"/>
    <property type="project" value="UniProtKB-KW"/>
</dbReference>
<dbReference type="InterPro" id="IPR000639">
    <property type="entry name" value="Epox_hydrolase-like"/>
</dbReference>
<accession>A0A9P6QGZ0</accession>
<dbReference type="PRINTS" id="PR00412">
    <property type="entry name" value="EPOXHYDRLASE"/>
</dbReference>
<dbReference type="Proteomes" id="UP000807716">
    <property type="component" value="Unassembled WGS sequence"/>
</dbReference>
<comment type="similarity">
    <text evidence="2">Belongs to the AB hydrolase superfamily. Epoxide hydrolase family.</text>
</comment>
<dbReference type="PANTHER" id="PTHR43329">
    <property type="entry name" value="EPOXIDE HYDROLASE"/>
    <property type="match status" value="1"/>
</dbReference>
<dbReference type="SUPFAM" id="SSF53474">
    <property type="entry name" value="alpha/beta-Hydrolases"/>
    <property type="match status" value="1"/>
</dbReference>
<keyword evidence="5" id="KW-1185">Reference proteome</keyword>
<keyword evidence="1" id="KW-0378">Hydrolase</keyword>
<evidence type="ECO:0000259" key="3">
    <source>
        <dbReference type="Pfam" id="PF00561"/>
    </source>
</evidence>
<proteinExistence type="inferred from homology"/>
<comment type="caution">
    <text evidence="4">The sequence shown here is derived from an EMBL/GenBank/DDBJ whole genome shotgun (WGS) entry which is preliminary data.</text>
</comment>
<protein>
    <recommendedName>
        <fullName evidence="3">AB hydrolase-1 domain-containing protein</fullName>
    </recommendedName>
</protein>
<evidence type="ECO:0000313" key="4">
    <source>
        <dbReference type="EMBL" id="KAG0265292.1"/>
    </source>
</evidence>
<dbReference type="InterPro" id="IPR029058">
    <property type="entry name" value="AB_hydrolase_fold"/>
</dbReference>
<evidence type="ECO:0000256" key="2">
    <source>
        <dbReference type="ARBA" id="ARBA00038334"/>
    </source>
</evidence>
<dbReference type="AlphaFoldDB" id="A0A9P6QGZ0"/>
<dbReference type="Gene3D" id="3.40.50.1820">
    <property type="entry name" value="alpha/beta hydrolase"/>
    <property type="match status" value="2"/>
</dbReference>
<dbReference type="Pfam" id="PF00561">
    <property type="entry name" value="Abhydrolase_1"/>
    <property type="match status" value="1"/>
</dbReference>